<protein>
    <submittedName>
        <fullName evidence="2">Uncharacterized protein</fullName>
    </submittedName>
</protein>
<dbReference type="EMBL" id="CP025012">
    <property type="protein sequence ID" value="AUW45344.1"/>
    <property type="molecule type" value="Genomic_DNA"/>
</dbReference>
<proteinExistence type="predicted"/>
<feature type="region of interest" description="Disordered" evidence="1">
    <location>
        <begin position="32"/>
        <end position="74"/>
    </location>
</feature>
<evidence type="ECO:0000313" key="2">
    <source>
        <dbReference type="EMBL" id="AUW45344.1"/>
    </source>
</evidence>
<accession>A0A2K9ZAR1</accession>
<name>A0A2K9ZAR1_RHILE</name>
<dbReference type="Proteomes" id="UP000238523">
    <property type="component" value="Chromosome"/>
</dbReference>
<organism evidence="2 3">
    <name type="scientific">Rhizobium leguminosarum</name>
    <dbReference type="NCBI Taxonomy" id="384"/>
    <lineage>
        <taxon>Bacteria</taxon>
        <taxon>Pseudomonadati</taxon>
        <taxon>Pseudomonadota</taxon>
        <taxon>Alphaproteobacteria</taxon>
        <taxon>Hyphomicrobiales</taxon>
        <taxon>Rhizobiaceae</taxon>
        <taxon>Rhizobium/Agrobacterium group</taxon>
        <taxon>Rhizobium</taxon>
    </lineage>
</organism>
<reference evidence="2 3" key="1">
    <citation type="submission" date="2017-11" db="EMBL/GenBank/DDBJ databases">
        <title>Complete genome of Rhizobium leguminosarum Norway, an ineffective micro-symbiont.</title>
        <authorList>
            <person name="Hoffrichter A."/>
            <person name="Liang J."/>
            <person name="Brachmann A."/>
            <person name="Marin M."/>
        </authorList>
    </citation>
    <scope>NUCLEOTIDE SEQUENCE [LARGE SCALE GENOMIC DNA]</scope>
    <source>
        <strain evidence="2 3">Norway</strain>
    </source>
</reference>
<evidence type="ECO:0000313" key="3">
    <source>
        <dbReference type="Proteomes" id="UP000238523"/>
    </source>
</evidence>
<gene>
    <name evidence="2" type="ORF">CUJ84_Chr005055</name>
</gene>
<evidence type="ECO:0000256" key="1">
    <source>
        <dbReference type="SAM" id="MobiDB-lite"/>
    </source>
</evidence>
<sequence>MAPDPGAVLGRRRVRAKFKLFMPGSRALMLRRQRSAGEPLIRLPAPSPRRRGEGDSRNLSVPLPPVAGHVPSPRFYGERVRVRGSHRREPAKKKLVCNISDGRRG</sequence>
<dbReference type="AlphaFoldDB" id="A0A2K9ZAR1"/>